<evidence type="ECO:0000256" key="1">
    <source>
        <dbReference type="SAM" id="SignalP"/>
    </source>
</evidence>
<evidence type="ECO:0000313" key="2">
    <source>
        <dbReference type="EMBL" id="SEQ34218.1"/>
    </source>
</evidence>
<dbReference type="STRING" id="867345.SAMN05421693_12512"/>
<keyword evidence="3" id="KW-1185">Reference proteome</keyword>
<organism evidence="2 3">
    <name type="scientific">Ectothiorhodospira magna</name>
    <dbReference type="NCBI Taxonomy" id="867345"/>
    <lineage>
        <taxon>Bacteria</taxon>
        <taxon>Pseudomonadati</taxon>
        <taxon>Pseudomonadota</taxon>
        <taxon>Gammaproteobacteria</taxon>
        <taxon>Chromatiales</taxon>
        <taxon>Ectothiorhodospiraceae</taxon>
        <taxon>Ectothiorhodospira</taxon>
    </lineage>
</organism>
<protein>
    <submittedName>
        <fullName evidence="2">Uncharacterized protein</fullName>
    </submittedName>
</protein>
<dbReference type="RefSeq" id="WP_143339750.1">
    <property type="nucleotide sequence ID" value="NZ_FOFO01000025.1"/>
</dbReference>
<evidence type="ECO:0000313" key="3">
    <source>
        <dbReference type="Proteomes" id="UP000199496"/>
    </source>
</evidence>
<dbReference type="AlphaFoldDB" id="A0A1H9FA92"/>
<reference evidence="2 3" key="1">
    <citation type="submission" date="2016-10" db="EMBL/GenBank/DDBJ databases">
        <authorList>
            <person name="de Groot N.N."/>
        </authorList>
    </citation>
    <scope>NUCLEOTIDE SEQUENCE [LARGE SCALE GENOMIC DNA]</scope>
    <source>
        <strain evidence="2 3">B7-7</strain>
    </source>
</reference>
<gene>
    <name evidence="2" type="ORF">SAMN05421693_12512</name>
</gene>
<feature type="signal peptide" evidence="1">
    <location>
        <begin position="1"/>
        <end position="24"/>
    </location>
</feature>
<accession>A0A1H9FA92</accession>
<keyword evidence="1" id="KW-0732">Signal</keyword>
<dbReference type="OrthoDB" id="6143567at2"/>
<sequence>MLFRNFAIFLFFCAASLYVSQSHASCMDDERLYAIGDFLKSLDSGGVVQPLRLTPETYLNLTPGVRQRIGDHLVILDESCRPVQVFAGEPPVRIMMSFPVIYGAFVDAVLRGDTVTQNIVLRSFKAAPVTPAEFMSLLTVITENDLLTNQLSRAAGIPPHDTKFSGDSRGDGCNSSKMYLMFADLFVRFGGQVDGRNGPAWVIGGYRHALLSLDDDVVIYPYRFFNGCLQHRQASLSAAKAAGATVFNLGGHGVNLASDAYVSNKRVRELWFDRYNRWVKADSPEEIPATLFD</sequence>
<proteinExistence type="predicted"/>
<dbReference type="EMBL" id="FOFO01000025">
    <property type="protein sequence ID" value="SEQ34218.1"/>
    <property type="molecule type" value="Genomic_DNA"/>
</dbReference>
<name>A0A1H9FA92_9GAMM</name>
<dbReference type="Proteomes" id="UP000199496">
    <property type="component" value="Unassembled WGS sequence"/>
</dbReference>
<feature type="chain" id="PRO_5011463344" evidence="1">
    <location>
        <begin position="25"/>
        <end position="293"/>
    </location>
</feature>